<keyword evidence="5" id="KW-1185">Reference proteome</keyword>
<evidence type="ECO:0000256" key="2">
    <source>
        <dbReference type="RuleBase" id="RU003616"/>
    </source>
</evidence>
<sequence>MCREDDWFQSSLSDTLGLLDEGGSIVYRLESRGISKAFPFASIDFSDHPPSSARQPAQGTPDVPMEGGLFGRFIADLEITIQGPVLTIAGDRKSEDVESTDQSYFAERYHGHLQRRIYIPDDVDAAKFAWMMRDGVLEIRLPKDPENTVPSTIPVGVEKL</sequence>
<dbReference type="SUPFAM" id="SSF49764">
    <property type="entry name" value="HSP20-like chaperones"/>
    <property type="match status" value="1"/>
</dbReference>
<dbReference type="Gene3D" id="2.60.40.790">
    <property type="match status" value="1"/>
</dbReference>
<dbReference type="Proteomes" id="UP000269721">
    <property type="component" value="Unassembled WGS sequence"/>
</dbReference>
<dbReference type="PROSITE" id="PS01031">
    <property type="entry name" value="SHSP"/>
    <property type="match status" value="1"/>
</dbReference>
<proteinExistence type="inferred from homology"/>
<gene>
    <name evidence="4" type="ORF">BDK51DRAFT_39627</name>
</gene>
<evidence type="ECO:0000313" key="4">
    <source>
        <dbReference type="EMBL" id="RKO90398.1"/>
    </source>
</evidence>
<evidence type="ECO:0000313" key="5">
    <source>
        <dbReference type="Proteomes" id="UP000269721"/>
    </source>
</evidence>
<evidence type="ECO:0000256" key="1">
    <source>
        <dbReference type="PROSITE-ProRule" id="PRU00285"/>
    </source>
</evidence>
<dbReference type="InterPro" id="IPR002068">
    <property type="entry name" value="A-crystallin/Hsp20_dom"/>
</dbReference>
<dbReference type="CDD" id="cd06464">
    <property type="entry name" value="ACD_sHsps-like"/>
    <property type="match status" value="1"/>
</dbReference>
<feature type="domain" description="SHSP" evidence="3">
    <location>
        <begin position="42"/>
        <end position="158"/>
    </location>
</feature>
<reference evidence="5" key="1">
    <citation type="journal article" date="2018" name="Nat. Microbiol.">
        <title>Leveraging single-cell genomics to expand the fungal tree of life.</title>
        <authorList>
            <person name="Ahrendt S.R."/>
            <person name="Quandt C.A."/>
            <person name="Ciobanu D."/>
            <person name="Clum A."/>
            <person name="Salamov A."/>
            <person name="Andreopoulos B."/>
            <person name="Cheng J.F."/>
            <person name="Woyke T."/>
            <person name="Pelin A."/>
            <person name="Henrissat B."/>
            <person name="Reynolds N.K."/>
            <person name="Benny G.L."/>
            <person name="Smith M.E."/>
            <person name="James T.Y."/>
            <person name="Grigoriev I.V."/>
        </authorList>
    </citation>
    <scope>NUCLEOTIDE SEQUENCE [LARGE SCALE GENOMIC DNA]</scope>
</reference>
<dbReference type="Pfam" id="PF00011">
    <property type="entry name" value="HSP20"/>
    <property type="match status" value="1"/>
</dbReference>
<dbReference type="AlphaFoldDB" id="A0A4P9WGB8"/>
<protein>
    <recommendedName>
        <fullName evidence="3">SHSP domain-containing protein</fullName>
    </recommendedName>
</protein>
<organism evidence="4 5">
    <name type="scientific">Blyttiomyces helicus</name>
    <dbReference type="NCBI Taxonomy" id="388810"/>
    <lineage>
        <taxon>Eukaryota</taxon>
        <taxon>Fungi</taxon>
        <taxon>Fungi incertae sedis</taxon>
        <taxon>Chytridiomycota</taxon>
        <taxon>Chytridiomycota incertae sedis</taxon>
        <taxon>Chytridiomycetes</taxon>
        <taxon>Chytridiomycetes incertae sedis</taxon>
        <taxon>Blyttiomyces</taxon>
    </lineage>
</organism>
<dbReference type="InterPro" id="IPR008978">
    <property type="entry name" value="HSP20-like_chaperone"/>
</dbReference>
<accession>A0A4P9WGB8</accession>
<comment type="similarity">
    <text evidence="1 2">Belongs to the small heat shock protein (HSP20) family.</text>
</comment>
<dbReference type="EMBL" id="KZ995578">
    <property type="protein sequence ID" value="RKO90398.1"/>
    <property type="molecule type" value="Genomic_DNA"/>
</dbReference>
<name>A0A4P9WGB8_9FUNG</name>
<evidence type="ECO:0000259" key="3">
    <source>
        <dbReference type="PROSITE" id="PS01031"/>
    </source>
</evidence>